<accession>A0A2U9S7V2</accession>
<dbReference type="PROSITE" id="PS51737">
    <property type="entry name" value="RECOMBINASE_DNA_BIND"/>
    <property type="match status" value="1"/>
</dbReference>
<dbReference type="InterPro" id="IPR050639">
    <property type="entry name" value="SSR_resolvase"/>
</dbReference>
<dbReference type="InterPro" id="IPR011109">
    <property type="entry name" value="DNA_bind_recombinase_dom"/>
</dbReference>
<dbReference type="PANTHER" id="PTHR30461:SF23">
    <property type="entry name" value="DNA RECOMBINASE-RELATED"/>
    <property type="match status" value="1"/>
</dbReference>
<dbReference type="Pfam" id="PF00239">
    <property type="entry name" value="Resolvase"/>
    <property type="match status" value="1"/>
</dbReference>
<dbReference type="EMBL" id="CP029829">
    <property type="protein sequence ID" value="AWU94953.1"/>
    <property type="molecule type" value="Genomic_DNA"/>
</dbReference>
<proteinExistence type="predicted"/>
<evidence type="ECO:0000256" key="3">
    <source>
        <dbReference type="ARBA" id="ARBA00023172"/>
    </source>
</evidence>
<dbReference type="InterPro" id="IPR006119">
    <property type="entry name" value="Resolv_N"/>
</dbReference>
<evidence type="ECO:0000313" key="10">
    <source>
        <dbReference type="EMBL" id="AWU94953.1"/>
    </source>
</evidence>
<dbReference type="GO" id="GO:0003677">
    <property type="term" value="F:DNA binding"/>
    <property type="evidence" value="ECO:0007669"/>
    <property type="project" value="UniProtKB-KW"/>
</dbReference>
<sequence>MRAAIYARVSTERQERQQTIDSQLDALRAWARNAGHDLNEAHVFRDEGYSGARLDRPGLDALRDAVRDHEVDIVGVLAPDRLARRYAYQVLVLEEFRRVGCNIAFCNRAISDDPGDQLLLQIQGAVAEYERALLGERFRRGKLQKARAGQFLGVRPPYGYRYLPCSQEGGGRLVVEEAEAELVRLMYGWLVEERMTVRQIIKRLNLGPWFPRCGRRSWSSSTVHHILADPVYAGTAYANRYEYVPAQKPRSRKPNYHGKGHRRLRPKDQWIAIPVPALIDQDTWDRAQAQLARNATLSFRNNKRHDYLLRCLLTCGTCGLAMFGVTRRMASGDRHLYACSGKDTVLRARETPCPRAPVWGEELEQAVWAHVRGLLGDPERLIAEFRRLASDPDRDATREEIAERGLRGRLERIARAEDRLLDAYQAEVIELGELTDRRRRLSEQRHDLEKQLEQRRVLAQHHAQAQEVLADLEAFCKRIRGRLDEATFQERQAILQLVVERVIVHENSLEIRHVIPLREPPLGRDPLAAGNDGLRSDRAGETALHRRVGDHRAEAVPRLRQVAGEAPVDRGGTVAAQQGADGGADVLPALERQAVSRRMHDGNQRAQGVKAGRDGGEVASDDAAETAQGRGMIPGALRRQGGVGQDARQQVGQGTHRRHIKHRRRAERKLGSGGDGHPWAQEDRSGQEVLIGKT</sequence>
<organism evidence="10 11">
    <name type="scientific">Azospirillum ramasamyi</name>
    <dbReference type="NCBI Taxonomy" id="682998"/>
    <lineage>
        <taxon>Bacteria</taxon>
        <taxon>Pseudomonadati</taxon>
        <taxon>Pseudomonadota</taxon>
        <taxon>Alphaproteobacteria</taxon>
        <taxon>Rhodospirillales</taxon>
        <taxon>Azospirillaceae</taxon>
        <taxon>Azospirillum</taxon>
    </lineage>
</organism>
<dbReference type="Gene3D" id="3.40.50.1390">
    <property type="entry name" value="Resolvase, N-terminal catalytic domain"/>
    <property type="match status" value="1"/>
</dbReference>
<dbReference type="OrthoDB" id="7475655at2"/>
<evidence type="ECO:0000256" key="1">
    <source>
        <dbReference type="ARBA" id="ARBA00022908"/>
    </source>
</evidence>
<dbReference type="PROSITE" id="PS00397">
    <property type="entry name" value="RECOMBINASES_1"/>
    <property type="match status" value="1"/>
</dbReference>
<name>A0A2U9S7V2_9PROT</name>
<dbReference type="RefSeq" id="WP_111067550.1">
    <property type="nucleotide sequence ID" value="NZ_CP029829.1"/>
</dbReference>
<evidence type="ECO:0000256" key="6">
    <source>
        <dbReference type="SAM" id="Coils"/>
    </source>
</evidence>
<gene>
    <name evidence="10" type="ORF">DM194_12250</name>
</gene>
<evidence type="ECO:0000256" key="7">
    <source>
        <dbReference type="SAM" id="MobiDB-lite"/>
    </source>
</evidence>
<keyword evidence="2" id="KW-0238">DNA-binding</keyword>
<dbReference type="AlphaFoldDB" id="A0A2U9S7V2"/>
<feature type="compositionally biased region" description="Basic residues" evidence="7">
    <location>
        <begin position="655"/>
        <end position="667"/>
    </location>
</feature>
<evidence type="ECO:0000256" key="4">
    <source>
        <dbReference type="PIRSR" id="PIRSR606118-50"/>
    </source>
</evidence>
<protein>
    <submittedName>
        <fullName evidence="10">Recombinase family protein</fullName>
    </submittedName>
</protein>
<dbReference type="Pfam" id="PF13408">
    <property type="entry name" value="Zn_ribbon_recom"/>
    <property type="match status" value="1"/>
</dbReference>
<dbReference type="SUPFAM" id="SSF53041">
    <property type="entry name" value="Resolvase-like"/>
    <property type="match status" value="1"/>
</dbReference>
<dbReference type="InterPro" id="IPR025827">
    <property type="entry name" value="Zn_ribbon_recom_dom"/>
</dbReference>
<feature type="domain" description="Recombinase" evidence="9">
    <location>
        <begin position="157"/>
        <end position="297"/>
    </location>
</feature>
<dbReference type="GO" id="GO:0015074">
    <property type="term" value="P:DNA integration"/>
    <property type="evidence" value="ECO:0007669"/>
    <property type="project" value="UniProtKB-KW"/>
</dbReference>
<feature type="coiled-coil region" evidence="6">
    <location>
        <begin position="431"/>
        <end position="458"/>
    </location>
</feature>
<dbReference type="Proteomes" id="UP000249605">
    <property type="component" value="Chromosome"/>
</dbReference>
<evidence type="ECO:0000313" key="11">
    <source>
        <dbReference type="Proteomes" id="UP000249605"/>
    </source>
</evidence>
<dbReference type="InterPro" id="IPR038109">
    <property type="entry name" value="DNA_bind_recomb_sf"/>
</dbReference>
<dbReference type="SMART" id="SM00857">
    <property type="entry name" value="Resolvase"/>
    <property type="match status" value="1"/>
</dbReference>
<dbReference type="InterPro" id="IPR006118">
    <property type="entry name" value="Recombinase_CS"/>
</dbReference>
<keyword evidence="1" id="KW-0229">DNA integration</keyword>
<dbReference type="GO" id="GO:0000150">
    <property type="term" value="F:DNA strand exchange activity"/>
    <property type="evidence" value="ECO:0007669"/>
    <property type="project" value="InterPro"/>
</dbReference>
<dbReference type="Pfam" id="PF07508">
    <property type="entry name" value="Recombinase"/>
    <property type="match status" value="1"/>
</dbReference>
<dbReference type="InterPro" id="IPR036162">
    <property type="entry name" value="Resolvase-like_N_sf"/>
</dbReference>
<dbReference type="CDD" id="cd00338">
    <property type="entry name" value="Ser_Recombinase"/>
    <property type="match status" value="1"/>
</dbReference>
<dbReference type="PROSITE" id="PS51736">
    <property type="entry name" value="RECOMBINASES_3"/>
    <property type="match status" value="1"/>
</dbReference>
<keyword evidence="11" id="KW-1185">Reference proteome</keyword>
<evidence type="ECO:0000256" key="5">
    <source>
        <dbReference type="PROSITE-ProRule" id="PRU10137"/>
    </source>
</evidence>
<feature type="region of interest" description="Disordered" evidence="7">
    <location>
        <begin position="599"/>
        <end position="694"/>
    </location>
</feature>
<dbReference type="KEGG" id="azm:DM194_12250"/>
<evidence type="ECO:0000256" key="2">
    <source>
        <dbReference type="ARBA" id="ARBA00023125"/>
    </source>
</evidence>
<dbReference type="PANTHER" id="PTHR30461">
    <property type="entry name" value="DNA-INVERTASE FROM LAMBDOID PROPHAGE"/>
    <property type="match status" value="1"/>
</dbReference>
<feature type="domain" description="Resolvase/invertase-type recombinase catalytic" evidence="8">
    <location>
        <begin position="2"/>
        <end position="149"/>
    </location>
</feature>
<reference evidence="10 11" key="1">
    <citation type="journal article" date="2019" name="Int. J. Syst. Evol. Microbiol.">
        <title>Azospirillum ramasamyi sp. nov., a novel diazotrophic bacterium isolated from fermented bovine products.</title>
        <authorList>
            <person name="Anandham R."/>
            <person name="Heo J."/>
            <person name="Krishnamoorthy R."/>
            <person name="SenthilKumar M."/>
            <person name="Gopal N.O."/>
            <person name="Kim S.J."/>
            <person name="Kwon S.W."/>
        </authorList>
    </citation>
    <scope>NUCLEOTIDE SEQUENCE [LARGE SCALE GENOMIC DNA]</scope>
    <source>
        <strain evidence="10 11">M2T2B2</strain>
    </source>
</reference>
<keyword evidence="6" id="KW-0175">Coiled coil</keyword>
<feature type="active site" description="O-(5'-phospho-DNA)-serine intermediate" evidence="4 5">
    <location>
        <position position="10"/>
    </location>
</feature>
<evidence type="ECO:0000259" key="9">
    <source>
        <dbReference type="PROSITE" id="PS51737"/>
    </source>
</evidence>
<keyword evidence="3" id="KW-0233">DNA recombination</keyword>
<evidence type="ECO:0000259" key="8">
    <source>
        <dbReference type="PROSITE" id="PS51736"/>
    </source>
</evidence>
<dbReference type="Gene3D" id="3.90.1750.20">
    <property type="entry name" value="Putative Large Serine Recombinase, Chain B, Domain 2"/>
    <property type="match status" value="1"/>
</dbReference>